<sequence>MGSQSILVGKLSNCKIRGFTVRWARNQQGSEGCSEYGYSWPATSGVPQGSVRGAELSDTHDLGAGVERAISKFADDTKWAGSADSLKGQEALQRDVDGSEHWATSNAMKCNQNKCRIPPLGRSNVRPKYKLGEEQLESSPAERDLGVMVGRAQ</sequence>
<organism evidence="2 3">
    <name type="scientific">Limosa lapponica baueri</name>
    <dbReference type="NCBI Taxonomy" id="1758121"/>
    <lineage>
        <taxon>Eukaryota</taxon>
        <taxon>Metazoa</taxon>
        <taxon>Chordata</taxon>
        <taxon>Craniata</taxon>
        <taxon>Vertebrata</taxon>
        <taxon>Euteleostomi</taxon>
        <taxon>Archelosauria</taxon>
        <taxon>Archosauria</taxon>
        <taxon>Dinosauria</taxon>
        <taxon>Saurischia</taxon>
        <taxon>Theropoda</taxon>
        <taxon>Coelurosauria</taxon>
        <taxon>Aves</taxon>
        <taxon>Neognathae</taxon>
        <taxon>Neoaves</taxon>
        <taxon>Charadriiformes</taxon>
        <taxon>Scolopacidae</taxon>
        <taxon>Limosa</taxon>
    </lineage>
</organism>
<accession>A0A2I0U5I5</accession>
<feature type="region of interest" description="Disordered" evidence="1">
    <location>
        <begin position="130"/>
        <end position="153"/>
    </location>
</feature>
<evidence type="ECO:0000256" key="1">
    <source>
        <dbReference type="SAM" id="MobiDB-lite"/>
    </source>
</evidence>
<keyword evidence="2" id="KW-0695">RNA-directed DNA polymerase</keyword>
<proteinExistence type="predicted"/>
<dbReference type="Proteomes" id="UP000233556">
    <property type="component" value="Unassembled WGS sequence"/>
</dbReference>
<dbReference type="OrthoDB" id="416454at2759"/>
<name>A0A2I0U5I5_LIMLA</name>
<reference evidence="3" key="1">
    <citation type="submission" date="2017-11" db="EMBL/GenBank/DDBJ databases">
        <authorList>
            <person name="Lima N.C."/>
            <person name="Parody-Merino A.M."/>
            <person name="Battley P.F."/>
            <person name="Fidler A.E."/>
            <person name="Prosdocimi F."/>
        </authorList>
    </citation>
    <scope>NUCLEOTIDE SEQUENCE [LARGE SCALE GENOMIC DNA]</scope>
</reference>
<keyword evidence="2" id="KW-0808">Transferase</keyword>
<evidence type="ECO:0000313" key="2">
    <source>
        <dbReference type="EMBL" id="PKU41243.1"/>
    </source>
</evidence>
<keyword evidence="3" id="KW-1185">Reference proteome</keyword>
<evidence type="ECO:0000313" key="3">
    <source>
        <dbReference type="Proteomes" id="UP000233556"/>
    </source>
</evidence>
<dbReference type="AlphaFoldDB" id="A0A2I0U5I5"/>
<dbReference type="PANTHER" id="PTHR33332">
    <property type="entry name" value="REVERSE TRANSCRIPTASE DOMAIN-CONTAINING PROTEIN"/>
    <property type="match status" value="1"/>
</dbReference>
<reference evidence="3" key="2">
    <citation type="submission" date="2017-12" db="EMBL/GenBank/DDBJ databases">
        <title>Genome sequence of the Bar-tailed Godwit (Limosa lapponica baueri).</title>
        <authorList>
            <person name="Lima N.C.B."/>
            <person name="Parody-Merino A.M."/>
            <person name="Battley P.F."/>
            <person name="Fidler A.E."/>
            <person name="Prosdocimi F."/>
        </authorList>
    </citation>
    <scope>NUCLEOTIDE SEQUENCE [LARGE SCALE GENOMIC DNA]</scope>
</reference>
<dbReference type="GO" id="GO:0003964">
    <property type="term" value="F:RNA-directed DNA polymerase activity"/>
    <property type="evidence" value="ECO:0007669"/>
    <property type="project" value="UniProtKB-KW"/>
</dbReference>
<gene>
    <name evidence="2" type="ORF">llap_8457</name>
</gene>
<keyword evidence="2" id="KW-0548">Nucleotidyltransferase</keyword>
<dbReference type="EMBL" id="KZ506142">
    <property type="protein sequence ID" value="PKU41243.1"/>
    <property type="molecule type" value="Genomic_DNA"/>
</dbReference>
<protein>
    <submittedName>
        <fullName evidence="2">Rna-directed dna polymerase from mobile element jockey-like</fullName>
    </submittedName>
</protein>